<feature type="domain" description="Peptidase S33 tripeptidyl aminopeptidase-like C-terminal" evidence="6">
    <location>
        <begin position="429"/>
        <end position="534"/>
    </location>
</feature>
<name>A0A3R7J6E6_9ACTN</name>
<gene>
    <name evidence="7" type="ORF">SFRA_007750</name>
</gene>
<dbReference type="InterPro" id="IPR051601">
    <property type="entry name" value="Serine_prot/Carboxylest_S33"/>
</dbReference>
<comment type="caution">
    <text evidence="7">The sequence shown here is derived from an EMBL/GenBank/DDBJ whole genome shotgun (WGS) entry which is preliminary data.</text>
</comment>
<sequence length="535" mass="55595">MSRTVRAGALAAVALLLAATTAACGDKEKGKEGAPGKAAVSASPGADGGEPPSLPAALTGQKPRWKECGAPAAALGSSARAPGARWQCATVEAPLDYADPDGDTLGIALIRARATDRGERIGSLLLNFGGPGNSGVASLPGWGTVFDDLNSRYDLVGFDPRGVAGSSGVVCRDSEAMEAAASRLDHTPDDAAEEKAFLADAKDFAAGCERRSGAVLPHVGTESAARDLDLLRAVLGDDKLHYLGFSYGTRLGAVYAHLFPQRVGRLVLDAVSDPSADDVRHARNQTTGFQRALDNYLADCAAQGTACPAGGDPAAGAEKIAGLLRRLDRDPLPASGGRELTESLARTGIVRALYTEQLWEQLTGALREAFEAGTGSRLLALADAYNDRDENGRYSSQSHSQRAISCADSADRMSLGEARELLPEFRELSPVFGEFLAWDLAGWCAGWPVREDAGRPEVSAEGADPILVIGTTGDPATPYEGARIMADGLGEGVGIHLTYEGEGHGAYSSGNACMKETVDAYFLDGEVPGDGTTCS</sequence>
<evidence type="ECO:0000256" key="5">
    <source>
        <dbReference type="SAM" id="SignalP"/>
    </source>
</evidence>
<accession>A0A3R7J6E6</accession>
<dbReference type="InterPro" id="IPR013595">
    <property type="entry name" value="Pept_S33_TAP-like_C"/>
</dbReference>
<dbReference type="AlphaFoldDB" id="A0A3R7J6E6"/>
<evidence type="ECO:0000313" key="8">
    <source>
        <dbReference type="Proteomes" id="UP000028058"/>
    </source>
</evidence>
<proteinExistence type="inferred from homology"/>
<feature type="chain" id="PRO_5043188600" evidence="5">
    <location>
        <begin position="25"/>
        <end position="535"/>
    </location>
</feature>
<dbReference type="Gene3D" id="3.40.50.1820">
    <property type="entry name" value="alpha/beta hydrolase"/>
    <property type="match status" value="1"/>
</dbReference>
<dbReference type="Proteomes" id="UP000028058">
    <property type="component" value="Unassembled WGS sequence"/>
</dbReference>
<keyword evidence="8" id="KW-1185">Reference proteome</keyword>
<evidence type="ECO:0000256" key="4">
    <source>
        <dbReference type="SAM" id="MobiDB-lite"/>
    </source>
</evidence>
<dbReference type="InterPro" id="IPR029058">
    <property type="entry name" value="AB_hydrolase_fold"/>
</dbReference>
<feature type="region of interest" description="Disordered" evidence="4">
    <location>
        <begin position="26"/>
        <end position="61"/>
    </location>
</feature>
<keyword evidence="2 5" id="KW-0732">Signal</keyword>
<dbReference type="GO" id="GO:0016787">
    <property type="term" value="F:hydrolase activity"/>
    <property type="evidence" value="ECO:0007669"/>
    <property type="project" value="UniProtKB-KW"/>
</dbReference>
<evidence type="ECO:0000256" key="3">
    <source>
        <dbReference type="ARBA" id="ARBA00022801"/>
    </source>
</evidence>
<dbReference type="PANTHER" id="PTHR43248:SF29">
    <property type="entry name" value="TRIPEPTIDYL AMINOPEPTIDASE"/>
    <property type="match status" value="1"/>
</dbReference>
<dbReference type="SUPFAM" id="SSF53474">
    <property type="entry name" value="alpha/beta-Hydrolases"/>
    <property type="match status" value="1"/>
</dbReference>
<organism evidence="7 8">
    <name type="scientific">Streptomyces xinghaiensis</name>
    <dbReference type="NCBI Taxonomy" id="1038928"/>
    <lineage>
        <taxon>Bacteria</taxon>
        <taxon>Bacillati</taxon>
        <taxon>Actinomycetota</taxon>
        <taxon>Actinomycetes</taxon>
        <taxon>Kitasatosporales</taxon>
        <taxon>Streptomycetaceae</taxon>
        <taxon>Streptomyces</taxon>
    </lineage>
</organism>
<dbReference type="EMBL" id="JNAD02000003">
    <property type="protein sequence ID" value="RKM97135.1"/>
    <property type="molecule type" value="Genomic_DNA"/>
</dbReference>
<dbReference type="PANTHER" id="PTHR43248">
    <property type="entry name" value="2-SUCCINYL-6-HYDROXY-2,4-CYCLOHEXADIENE-1-CARBOXYLATE SYNTHASE"/>
    <property type="match status" value="1"/>
</dbReference>
<dbReference type="OrthoDB" id="4498590at2"/>
<evidence type="ECO:0000259" key="6">
    <source>
        <dbReference type="Pfam" id="PF08386"/>
    </source>
</evidence>
<protein>
    <submittedName>
        <fullName evidence="7">Alpha/beta hydrolase</fullName>
    </submittedName>
</protein>
<evidence type="ECO:0000256" key="1">
    <source>
        <dbReference type="ARBA" id="ARBA00010088"/>
    </source>
</evidence>
<dbReference type="PROSITE" id="PS51257">
    <property type="entry name" value="PROKAR_LIPOPROTEIN"/>
    <property type="match status" value="1"/>
</dbReference>
<dbReference type="Pfam" id="PF08386">
    <property type="entry name" value="Abhydrolase_4"/>
    <property type="match status" value="1"/>
</dbReference>
<evidence type="ECO:0000256" key="2">
    <source>
        <dbReference type="ARBA" id="ARBA00022729"/>
    </source>
</evidence>
<reference evidence="7 8" key="1">
    <citation type="journal article" date="2014" name="Genome Announc.">
        <title>Draft Genome Sequence of Streptomyces fradiae ATCC 19609, a Strain Highly Sensitive to Antibiotics.</title>
        <authorList>
            <person name="Bekker O.B."/>
            <person name="Klimina K.M."/>
            <person name="Vatlin A.A."/>
            <person name="Zakharevich N.V."/>
            <person name="Kasianov A.S."/>
            <person name="Danilenko V.N."/>
        </authorList>
    </citation>
    <scope>NUCLEOTIDE SEQUENCE [LARGE SCALE GENOMIC DNA]</scope>
    <source>
        <strain evidence="7 8">ATCC 19609</strain>
    </source>
</reference>
<evidence type="ECO:0000313" key="7">
    <source>
        <dbReference type="EMBL" id="RKM97135.1"/>
    </source>
</evidence>
<comment type="similarity">
    <text evidence="1">Belongs to the peptidase S33 family.</text>
</comment>
<dbReference type="RefSeq" id="WP_043470066.1">
    <property type="nucleotide sequence ID" value="NZ_JBFACB010000004.1"/>
</dbReference>
<keyword evidence="3 7" id="KW-0378">Hydrolase</keyword>
<feature type="signal peptide" evidence="5">
    <location>
        <begin position="1"/>
        <end position="24"/>
    </location>
</feature>